<proteinExistence type="predicted"/>
<keyword evidence="1" id="KW-0472">Membrane</keyword>
<keyword evidence="1" id="KW-0812">Transmembrane</keyword>
<evidence type="ECO:0000256" key="1">
    <source>
        <dbReference type="SAM" id="Phobius"/>
    </source>
</evidence>
<reference evidence="3" key="1">
    <citation type="submission" date="2018-04" db="EMBL/GenBank/DDBJ databases">
        <authorList>
            <person name="Lucker S."/>
            <person name="Sakoula D."/>
        </authorList>
    </citation>
    <scope>NUCLEOTIDE SEQUENCE [LARGE SCALE GENOMIC DNA]</scope>
</reference>
<dbReference type="EMBL" id="OUNR01000001">
    <property type="protein sequence ID" value="SPP63661.1"/>
    <property type="molecule type" value="Genomic_DNA"/>
</dbReference>
<keyword evidence="1" id="KW-1133">Transmembrane helix</keyword>
<dbReference type="RefSeq" id="WP_121988158.1">
    <property type="nucleotide sequence ID" value="NZ_OUNR01000001.1"/>
</dbReference>
<sequence>MKPQAMQTDEVSHTLARIKADALALVCGVIGGGGLFMMTVWLVIKGGPSAGQHLQLLANFFIGYSVTWMGAFVGLIYGAVTGGLIGWVVGRIYNGVVNARQK</sequence>
<dbReference type="AlphaFoldDB" id="A0A330L1M1"/>
<evidence type="ECO:0000313" key="2">
    <source>
        <dbReference type="EMBL" id="SPP63661.1"/>
    </source>
</evidence>
<protein>
    <submittedName>
        <fullName evidence="2">Uncharacterized protein</fullName>
    </submittedName>
</protein>
<accession>A0A330L1M1</accession>
<name>A0A330L1M1_9BACT</name>
<dbReference type="OrthoDB" id="5518030at2"/>
<feature type="transmembrane region" description="Helical" evidence="1">
    <location>
        <begin position="56"/>
        <end position="80"/>
    </location>
</feature>
<dbReference type="InParanoid" id="A0A330L1M1"/>
<keyword evidence="3" id="KW-1185">Reference proteome</keyword>
<feature type="transmembrane region" description="Helical" evidence="1">
    <location>
        <begin position="22"/>
        <end position="44"/>
    </location>
</feature>
<organism evidence="2 3">
    <name type="scientific">Nitrospira lenta</name>
    <dbReference type="NCBI Taxonomy" id="1436998"/>
    <lineage>
        <taxon>Bacteria</taxon>
        <taxon>Pseudomonadati</taxon>
        <taxon>Nitrospirota</taxon>
        <taxon>Nitrospiria</taxon>
        <taxon>Nitrospirales</taxon>
        <taxon>Nitrospiraceae</taxon>
        <taxon>Nitrospira</taxon>
    </lineage>
</organism>
<gene>
    <name evidence="2" type="ORF">NITLEN_10747</name>
</gene>
<dbReference type="Proteomes" id="UP000248168">
    <property type="component" value="Unassembled WGS sequence"/>
</dbReference>
<evidence type="ECO:0000313" key="3">
    <source>
        <dbReference type="Proteomes" id="UP000248168"/>
    </source>
</evidence>